<dbReference type="AlphaFoldDB" id="A0A4Q9V1R7"/>
<comment type="caution">
    <text evidence="3">The sequence shown here is derived from an EMBL/GenBank/DDBJ whole genome shotgun (WGS) entry which is preliminary data.</text>
</comment>
<dbReference type="Proteomes" id="UP000293036">
    <property type="component" value="Unassembled WGS sequence"/>
</dbReference>
<evidence type="ECO:0000259" key="2">
    <source>
        <dbReference type="Pfam" id="PF03795"/>
    </source>
</evidence>
<dbReference type="Gene3D" id="3.30.70.1060">
    <property type="entry name" value="Dimeric alpha+beta barrel"/>
    <property type="match status" value="1"/>
</dbReference>
<dbReference type="SUPFAM" id="SSF54909">
    <property type="entry name" value="Dimeric alpha+beta barrel"/>
    <property type="match status" value="1"/>
</dbReference>
<evidence type="ECO:0000256" key="1">
    <source>
        <dbReference type="ARBA" id="ARBA00007689"/>
    </source>
</evidence>
<accession>A0A4Q9V1R7</accession>
<dbReference type="OrthoDB" id="8968203at2"/>
<name>A0A4Q9V1R7_9ACTO</name>
<evidence type="ECO:0000313" key="4">
    <source>
        <dbReference type="Proteomes" id="UP000293036"/>
    </source>
</evidence>
<dbReference type="Pfam" id="PF03795">
    <property type="entry name" value="YCII"/>
    <property type="match status" value="1"/>
</dbReference>
<dbReference type="EMBL" id="SJDT01000002">
    <property type="protein sequence ID" value="TBW23056.1"/>
    <property type="molecule type" value="Genomic_DNA"/>
</dbReference>
<dbReference type="InterPro" id="IPR005545">
    <property type="entry name" value="YCII"/>
</dbReference>
<sequence>MNIAAVFYTYDPARPEDLTHARPAHREFLRGLLNNGELLASGPFVDGGALLIVRAEDADAALALLENDPLNIEGIIIERKALLWDPVLGPWAS</sequence>
<keyword evidence="4" id="KW-1185">Reference proteome</keyword>
<comment type="similarity">
    <text evidence="1">Belongs to the YciI family.</text>
</comment>
<reference evidence="3 4" key="1">
    <citation type="submission" date="2019-02" db="EMBL/GenBank/DDBJ databases">
        <title>Arcanobacterium bovis sp. nov., isolated from the milk of a cow with mastitis.</title>
        <authorList>
            <person name="Sammra O."/>
            <person name="Foster G."/>
            <person name="Hassan A."/>
            <person name="Alssahen M."/>
            <person name="Laemmler C."/>
            <person name="Borowiak M."/>
            <person name="Malorny B."/>
            <person name="Abdulmawjood A."/>
        </authorList>
    </citation>
    <scope>NUCLEOTIDE SEQUENCE [LARGE SCALE GENOMIC DNA]</scope>
    <source>
        <strain evidence="3 4">C605018/01/1</strain>
    </source>
</reference>
<dbReference type="InterPro" id="IPR011008">
    <property type="entry name" value="Dimeric_a/b-barrel"/>
</dbReference>
<feature type="domain" description="YCII-related" evidence="2">
    <location>
        <begin position="6"/>
        <end position="84"/>
    </location>
</feature>
<evidence type="ECO:0000313" key="3">
    <source>
        <dbReference type="EMBL" id="TBW23056.1"/>
    </source>
</evidence>
<proteinExistence type="inferred from homology"/>
<organism evidence="3 4">
    <name type="scientific">Arcanobacterium bovis</name>
    <dbReference type="NCBI Taxonomy" id="2529275"/>
    <lineage>
        <taxon>Bacteria</taxon>
        <taxon>Bacillati</taxon>
        <taxon>Actinomycetota</taxon>
        <taxon>Actinomycetes</taxon>
        <taxon>Actinomycetales</taxon>
        <taxon>Actinomycetaceae</taxon>
        <taxon>Arcanobacterium</taxon>
    </lineage>
</organism>
<protein>
    <recommendedName>
        <fullName evidence="2">YCII-related domain-containing protein</fullName>
    </recommendedName>
</protein>
<gene>
    <name evidence="3" type="ORF">EZJ44_03420</name>
</gene>